<dbReference type="CDD" id="cd09874">
    <property type="entry name" value="PIN_MT3492-like"/>
    <property type="match status" value="1"/>
</dbReference>
<comment type="similarity">
    <text evidence="6">Belongs to the PINc/VapC protein family.</text>
</comment>
<dbReference type="InterPro" id="IPR002716">
    <property type="entry name" value="PIN_dom"/>
</dbReference>
<name>A0ABW0EF53_9PSEU</name>
<evidence type="ECO:0000256" key="2">
    <source>
        <dbReference type="ARBA" id="ARBA00022722"/>
    </source>
</evidence>
<evidence type="ECO:0000256" key="1">
    <source>
        <dbReference type="ARBA" id="ARBA00022649"/>
    </source>
</evidence>
<evidence type="ECO:0000256" key="5">
    <source>
        <dbReference type="ARBA" id="ARBA00022842"/>
    </source>
</evidence>
<comment type="cofactor">
    <cofactor evidence="6">
        <name>Mg(2+)</name>
        <dbReference type="ChEBI" id="CHEBI:18420"/>
    </cofactor>
</comment>
<dbReference type="HAMAP" id="MF_00265">
    <property type="entry name" value="VapC_Nob1"/>
    <property type="match status" value="1"/>
</dbReference>
<feature type="domain" description="PIN" evidence="7">
    <location>
        <begin position="2"/>
        <end position="121"/>
    </location>
</feature>
<feature type="binding site" evidence="6">
    <location>
        <position position="5"/>
    </location>
    <ligand>
        <name>Mg(2+)</name>
        <dbReference type="ChEBI" id="CHEBI:18420"/>
    </ligand>
</feature>
<dbReference type="Pfam" id="PF01850">
    <property type="entry name" value="PIN"/>
    <property type="match status" value="1"/>
</dbReference>
<keyword evidence="1 6" id="KW-1277">Toxin-antitoxin system</keyword>
<proteinExistence type="inferred from homology"/>
<reference evidence="9" key="1">
    <citation type="journal article" date="2019" name="Int. J. Syst. Evol. Microbiol.">
        <title>The Global Catalogue of Microorganisms (GCM) 10K type strain sequencing project: providing services to taxonomists for standard genome sequencing and annotation.</title>
        <authorList>
            <consortium name="The Broad Institute Genomics Platform"/>
            <consortium name="The Broad Institute Genome Sequencing Center for Infectious Disease"/>
            <person name="Wu L."/>
            <person name="Ma J."/>
        </authorList>
    </citation>
    <scope>NUCLEOTIDE SEQUENCE [LARGE SCALE GENOMIC DNA]</scope>
    <source>
        <strain evidence="9">CCUG 59778</strain>
    </source>
</reference>
<dbReference type="InterPro" id="IPR029060">
    <property type="entry name" value="PIN-like_dom_sf"/>
</dbReference>
<dbReference type="EMBL" id="JBHSKF010000001">
    <property type="protein sequence ID" value="MFC5286017.1"/>
    <property type="molecule type" value="Genomic_DNA"/>
</dbReference>
<evidence type="ECO:0000256" key="3">
    <source>
        <dbReference type="ARBA" id="ARBA00022723"/>
    </source>
</evidence>
<evidence type="ECO:0000256" key="6">
    <source>
        <dbReference type="HAMAP-Rule" id="MF_00265"/>
    </source>
</evidence>
<evidence type="ECO:0000313" key="8">
    <source>
        <dbReference type="EMBL" id="MFC5286017.1"/>
    </source>
</evidence>
<gene>
    <name evidence="6" type="primary">vapC</name>
    <name evidence="8" type="ORF">ACFPM7_03050</name>
</gene>
<evidence type="ECO:0000259" key="7">
    <source>
        <dbReference type="Pfam" id="PF01850"/>
    </source>
</evidence>
<keyword evidence="9" id="KW-1185">Reference proteome</keyword>
<dbReference type="SUPFAM" id="SSF88723">
    <property type="entry name" value="PIN domain-like"/>
    <property type="match status" value="1"/>
</dbReference>
<keyword evidence="5 6" id="KW-0460">Magnesium</keyword>
<keyword evidence="6" id="KW-0800">Toxin</keyword>
<keyword evidence="3 6" id="KW-0479">Metal-binding</keyword>
<keyword evidence="2 6" id="KW-0540">Nuclease</keyword>
<feature type="binding site" evidence="6">
    <location>
        <position position="93"/>
    </location>
    <ligand>
        <name>Mg(2+)</name>
        <dbReference type="ChEBI" id="CHEBI:18420"/>
    </ligand>
</feature>
<dbReference type="RefSeq" id="WP_378243481.1">
    <property type="nucleotide sequence ID" value="NZ_JBHSKF010000001.1"/>
</dbReference>
<organism evidence="8 9">
    <name type="scientific">Actinokineospora guangxiensis</name>
    <dbReference type="NCBI Taxonomy" id="1490288"/>
    <lineage>
        <taxon>Bacteria</taxon>
        <taxon>Bacillati</taxon>
        <taxon>Actinomycetota</taxon>
        <taxon>Actinomycetes</taxon>
        <taxon>Pseudonocardiales</taxon>
        <taxon>Pseudonocardiaceae</taxon>
        <taxon>Actinokineospora</taxon>
    </lineage>
</organism>
<dbReference type="Proteomes" id="UP001596157">
    <property type="component" value="Unassembled WGS sequence"/>
</dbReference>
<comment type="caution">
    <text evidence="8">The sequence shown here is derived from an EMBL/GenBank/DDBJ whole genome shotgun (WGS) entry which is preliminary data.</text>
</comment>
<dbReference type="InterPro" id="IPR022907">
    <property type="entry name" value="VapC_family"/>
</dbReference>
<evidence type="ECO:0000256" key="4">
    <source>
        <dbReference type="ARBA" id="ARBA00022801"/>
    </source>
</evidence>
<protein>
    <recommendedName>
        <fullName evidence="6">Ribonuclease VapC</fullName>
        <shortName evidence="6">RNase VapC</shortName>
        <ecNumber evidence="6">3.1.-.-</ecNumber>
    </recommendedName>
    <alternativeName>
        <fullName evidence="6">Toxin VapC</fullName>
    </alternativeName>
</protein>
<sequence>MIYLDSCAVIKLVHNEDHSSDLVAWLNASGRTGEQLVSSVLVEIETVRALRRSAPAALPGIPAVLARLYRVQITDVIRATAGAYPEATLRTLDAIHLATAQVIVSETATPLSAFVTYDKRLLDSAVAAGLPVAAPGMVA</sequence>
<accession>A0ABW0EF53</accession>
<comment type="function">
    <text evidence="6">Toxic component of a toxin-antitoxin (TA) system. An RNase.</text>
</comment>
<evidence type="ECO:0000313" key="9">
    <source>
        <dbReference type="Proteomes" id="UP001596157"/>
    </source>
</evidence>
<dbReference type="EC" id="3.1.-.-" evidence="6"/>
<dbReference type="Gene3D" id="3.40.50.1010">
    <property type="entry name" value="5'-nuclease"/>
    <property type="match status" value="1"/>
</dbReference>
<keyword evidence="4 6" id="KW-0378">Hydrolase</keyword>